<protein>
    <submittedName>
        <fullName evidence="2">Uncharacterized protein</fullName>
    </submittedName>
</protein>
<accession>A0A0L0NWY9</accession>
<feature type="compositionally biased region" description="Basic and acidic residues" evidence="1">
    <location>
        <begin position="56"/>
        <end position="65"/>
    </location>
</feature>
<sequence length="88" mass="9734">MLLSGCLPGSNFPLWAAPKHASSISRGQVPGSRKPRCNNGGKTMKVKNKQVKRTKSKEQNQEKEEKKKKKSTALASLLNFLPNLNASW</sequence>
<dbReference type="Proteomes" id="UP000037122">
    <property type="component" value="Unassembled WGS sequence"/>
</dbReference>
<dbReference type="VEuPathDB" id="FungiDB:QG37_04925"/>
<name>A0A0L0NWY9_CANAR</name>
<dbReference type="AlphaFoldDB" id="A0A0L0NWY9"/>
<evidence type="ECO:0000313" key="2">
    <source>
        <dbReference type="EMBL" id="KND98170.1"/>
    </source>
</evidence>
<reference evidence="3" key="1">
    <citation type="journal article" date="2015" name="BMC Genomics">
        <title>Draft genome of a commonly misdiagnosed multidrug resistant pathogen Candida auris.</title>
        <authorList>
            <person name="Chatterjee S."/>
            <person name="Alampalli S.V."/>
            <person name="Nageshan R.K."/>
            <person name="Chettiar S.T."/>
            <person name="Joshi S."/>
            <person name="Tatu U.S."/>
        </authorList>
    </citation>
    <scope>NUCLEOTIDE SEQUENCE [LARGE SCALE GENOMIC DNA]</scope>
    <source>
        <strain evidence="3">6684</strain>
    </source>
</reference>
<organism evidence="2 3">
    <name type="scientific">Candidozyma auris</name>
    <name type="common">Yeast</name>
    <name type="synonym">Candida auris</name>
    <dbReference type="NCBI Taxonomy" id="498019"/>
    <lineage>
        <taxon>Eukaryota</taxon>
        <taxon>Fungi</taxon>
        <taxon>Dikarya</taxon>
        <taxon>Ascomycota</taxon>
        <taxon>Saccharomycotina</taxon>
        <taxon>Pichiomycetes</taxon>
        <taxon>Metschnikowiaceae</taxon>
        <taxon>Candidozyma</taxon>
    </lineage>
</organism>
<proteinExistence type="predicted"/>
<feature type="compositionally biased region" description="Basic residues" evidence="1">
    <location>
        <begin position="44"/>
        <end position="55"/>
    </location>
</feature>
<gene>
    <name evidence="2" type="ORF">QG37_04925</name>
</gene>
<evidence type="ECO:0000313" key="3">
    <source>
        <dbReference type="Proteomes" id="UP000037122"/>
    </source>
</evidence>
<feature type="region of interest" description="Disordered" evidence="1">
    <location>
        <begin position="21"/>
        <end position="71"/>
    </location>
</feature>
<dbReference type="EMBL" id="LGST01000034">
    <property type="protein sequence ID" value="KND98170.1"/>
    <property type="molecule type" value="Genomic_DNA"/>
</dbReference>
<comment type="caution">
    <text evidence="2">The sequence shown here is derived from an EMBL/GenBank/DDBJ whole genome shotgun (WGS) entry which is preliminary data.</text>
</comment>
<evidence type="ECO:0000256" key="1">
    <source>
        <dbReference type="SAM" id="MobiDB-lite"/>
    </source>
</evidence>